<dbReference type="InterPro" id="IPR017937">
    <property type="entry name" value="Thioredoxin_CS"/>
</dbReference>
<dbReference type="GO" id="GO:0005634">
    <property type="term" value="C:nucleus"/>
    <property type="evidence" value="ECO:0007669"/>
    <property type="project" value="UniProtKB-SubCell"/>
</dbReference>
<feature type="compositionally biased region" description="Basic and acidic residues" evidence="19">
    <location>
        <begin position="1349"/>
        <end position="1365"/>
    </location>
</feature>
<dbReference type="GO" id="GO:0003756">
    <property type="term" value="F:protein disulfide isomerase activity"/>
    <property type="evidence" value="ECO:0007669"/>
    <property type="project" value="UniProtKB-EC"/>
</dbReference>
<dbReference type="FunFam" id="3.40.30.10:FF:000045">
    <property type="entry name" value="Disulfide-isomerase A3"/>
    <property type="match status" value="1"/>
</dbReference>
<feature type="compositionally biased region" description="Low complexity" evidence="19">
    <location>
        <begin position="1538"/>
        <end position="1558"/>
    </location>
</feature>
<dbReference type="InterPro" id="IPR052435">
    <property type="entry name" value="YY1-Transcr_Regul"/>
</dbReference>
<dbReference type="CDD" id="cd03073">
    <property type="entry name" value="PDI_b'_ERp72_ERp57"/>
    <property type="match status" value="1"/>
</dbReference>
<feature type="domain" description="Thioredoxin" evidence="20">
    <location>
        <begin position="2437"/>
        <end position="2563"/>
    </location>
</feature>
<dbReference type="Pfam" id="PF00085">
    <property type="entry name" value="Thioredoxin"/>
    <property type="match status" value="2"/>
</dbReference>
<feature type="non-terminal residue" evidence="21">
    <location>
        <position position="2575"/>
    </location>
</feature>
<evidence type="ECO:0000256" key="3">
    <source>
        <dbReference type="ARBA" id="ARBA00004319"/>
    </source>
</evidence>
<feature type="compositionally biased region" description="Basic residues" evidence="19">
    <location>
        <begin position="1604"/>
        <end position="1622"/>
    </location>
</feature>
<evidence type="ECO:0000313" key="21">
    <source>
        <dbReference type="EMBL" id="KAK1795234.1"/>
    </source>
</evidence>
<evidence type="ECO:0000256" key="15">
    <source>
        <dbReference type="ARBA" id="ARBA00072086"/>
    </source>
</evidence>
<feature type="compositionally biased region" description="Low complexity" evidence="19">
    <location>
        <begin position="11"/>
        <end position="21"/>
    </location>
</feature>
<feature type="compositionally biased region" description="Basic residues" evidence="19">
    <location>
        <begin position="45"/>
        <end position="55"/>
    </location>
</feature>
<dbReference type="Pfam" id="PF02671">
    <property type="entry name" value="PAH"/>
    <property type="match status" value="1"/>
</dbReference>
<comment type="function">
    <text evidence="13">Has transcriptional repressor activity, probably as part of a complex with YY1, SIN3A and HDAC1. Required for B cell lymphopoiesis.</text>
</comment>
<keyword evidence="6" id="KW-0597">Phosphoprotein</keyword>
<feature type="compositionally biased region" description="Polar residues" evidence="19">
    <location>
        <begin position="1163"/>
        <end position="1175"/>
    </location>
</feature>
<dbReference type="Gene3D" id="1.10.10.60">
    <property type="entry name" value="Homeodomain-like"/>
    <property type="match status" value="1"/>
</dbReference>
<evidence type="ECO:0000256" key="12">
    <source>
        <dbReference type="ARBA" id="ARBA00023242"/>
    </source>
</evidence>
<feature type="region of interest" description="Disordered" evidence="19">
    <location>
        <begin position="1"/>
        <end position="89"/>
    </location>
</feature>
<dbReference type="PANTHER" id="PTHR16088">
    <property type="entry name" value="YY1 ASSOCIATED PROTEIN-RELATED"/>
    <property type="match status" value="1"/>
</dbReference>
<dbReference type="GO" id="GO:0006355">
    <property type="term" value="P:regulation of DNA-templated transcription"/>
    <property type="evidence" value="ECO:0007669"/>
    <property type="project" value="InterPro"/>
</dbReference>
<feature type="disulfide bond" description="Redox-active" evidence="17">
    <location>
        <begin position="2136"/>
        <end position="2139"/>
    </location>
</feature>
<protein>
    <recommendedName>
        <fullName evidence="15">GON-4-like protein</fullName>
        <ecNumber evidence="4">5.3.4.1</ecNumber>
    </recommendedName>
    <alternativeName>
        <fullName evidence="16">GON-4 homolog</fullName>
    </alternativeName>
</protein>
<keyword evidence="7" id="KW-0677">Repeat</keyword>
<dbReference type="CDD" id="cd02995">
    <property type="entry name" value="PDI_a_PDI_a'_C"/>
    <property type="match status" value="1"/>
</dbReference>
<evidence type="ECO:0000256" key="4">
    <source>
        <dbReference type="ARBA" id="ARBA00012723"/>
    </source>
</evidence>
<dbReference type="FunFam" id="3.40.30.10:FF:000077">
    <property type="entry name" value="Protein disulfide-isomerase"/>
    <property type="match status" value="1"/>
</dbReference>
<dbReference type="Pfam" id="PF21227">
    <property type="entry name" value="Myb_DNA-binding_7"/>
    <property type="match status" value="1"/>
</dbReference>
<feature type="region of interest" description="Disordered" evidence="19">
    <location>
        <begin position="1163"/>
        <end position="1182"/>
    </location>
</feature>
<feature type="compositionally biased region" description="Gly residues" evidence="19">
    <location>
        <begin position="1422"/>
        <end position="1432"/>
    </location>
</feature>
<feature type="compositionally biased region" description="Acidic residues" evidence="19">
    <location>
        <begin position="1470"/>
        <end position="1496"/>
    </location>
</feature>
<evidence type="ECO:0000256" key="10">
    <source>
        <dbReference type="ARBA" id="ARBA00023163"/>
    </source>
</evidence>
<dbReference type="SUPFAM" id="SSF46689">
    <property type="entry name" value="Homeodomain-like"/>
    <property type="match status" value="1"/>
</dbReference>
<dbReference type="InterPro" id="IPR013766">
    <property type="entry name" value="Thioredoxin_domain"/>
</dbReference>
<keyword evidence="22" id="KW-1185">Reference proteome</keyword>
<evidence type="ECO:0000256" key="8">
    <source>
        <dbReference type="ARBA" id="ARBA00022824"/>
    </source>
</evidence>
<comment type="caution">
    <text evidence="21">The sequence shown here is derived from an EMBL/GenBank/DDBJ whole genome shotgun (WGS) entry which is preliminary data.</text>
</comment>
<feature type="region of interest" description="Disordered" evidence="19">
    <location>
        <begin position="172"/>
        <end position="253"/>
    </location>
</feature>
<evidence type="ECO:0000313" key="22">
    <source>
        <dbReference type="Proteomes" id="UP001239994"/>
    </source>
</evidence>
<feature type="compositionally biased region" description="Basic and acidic residues" evidence="19">
    <location>
        <begin position="1939"/>
        <end position="1983"/>
    </location>
</feature>
<feature type="compositionally biased region" description="Acidic residues" evidence="19">
    <location>
        <begin position="438"/>
        <end position="449"/>
    </location>
</feature>
<organism evidence="21 22">
    <name type="scientific">Electrophorus voltai</name>
    <dbReference type="NCBI Taxonomy" id="2609070"/>
    <lineage>
        <taxon>Eukaryota</taxon>
        <taxon>Metazoa</taxon>
        <taxon>Chordata</taxon>
        <taxon>Craniata</taxon>
        <taxon>Vertebrata</taxon>
        <taxon>Euteleostomi</taxon>
        <taxon>Actinopterygii</taxon>
        <taxon>Neopterygii</taxon>
        <taxon>Teleostei</taxon>
        <taxon>Ostariophysi</taxon>
        <taxon>Gymnotiformes</taxon>
        <taxon>Gymnotoidei</taxon>
        <taxon>Gymnotidae</taxon>
        <taxon>Electrophorus</taxon>
    </lineage>
</organism>
<dbReference type="InterPro" id="IPR003822">
    <property type="entry name" value="PAH"/>
</dbReference>
<feature type="disulfide bond" description="Redox-active" evidence="17">
    <location>
        <begin position="2484"/>
        <end position="2487"/>
    </location>
</feature>
<evidence type="ECO:0000256" key="16">
    <source>
        <dbReference type="ARBA" id="ARBA00078967"/>
    </source>
</evidence>
<evidence type="ECO:0000256" key="9">
    <source>
        <dbReference type="ARBA" id="ARBA00023015"/>
    </source>
</evidence>
<feature type="region of interest" description="Disordered" evidence="19">
    <location>
        <begin position="773"/>
        <end position="792"/>
    </location>
</feature>
<dbReference type="Proteomes" id="UP001239994">
    <property type="component" value="Unassembled WGS sequence"/>
</dbReference>
<keyword evidence="17" id="KW-0676">Redox-active center</keyword>
<evidence type="ECO:0000256" key="1">
    <source>
        <dbReference type="ARBA" id="ARBA00001182"/>
    </source>
</evidence>
<dbReference type="EMBL" id="JAROKS010000016">
    <property type="protein sequence ID" value="KAK1795234.1"/>
    <property type="molecule type" value="Genomic_DNA"/>
</dbReference>
<dbReference type="FunFam" id="3.40.30.10:FF:000054">
    <property type="entry name" value="Disulfide-isomerase A3"/>
    <property type="match status" value="1"/>
</dbReference>
<evidence type="ECO:0000256" key="6">
    <source>
        <dbReference type="ARBA" id="ARBA00022553"/>
    </source>
</evidence>
<dbReference type="PROSITE" id="PS51352">
    <property type="entry name" value="THIOREDOXIN_2"/>
    <property type="match status" value="2"/>
</dbReference>
<dbReference type="SUPFAM" id="SSF47762">
    <property type="entry name" value="PAH2 domain"/>
    <property type="match status" value="2"/>
</dbReference>
<name>A0AAD8ZBK0_9TELE</name>
<evidence type="ECO:0000256" key="19">
    <source>
        <dbReference type="SAM" id="MobiDB-lite"/>
    </source>
</evidence>
<dbReference type="FunFam" id="1.20.1160.11:FF:000006">
    <property type="entry name" value="GON-4-like protein isoform X1"/>
    <property type="match status" value="1"/>
</dbReference>
<dbReference type="InterPro" id="IPR009057">
    <property type="entry name" value="Homeodomain-like_sf"/>
</dbReference>
<gene>
    <name evidence="21" type="ORF">P4O66_010406</name>
</gene>
<dbReference type="Pfam" id="PF13848">
    <property type="entry name" value="Thioredoxin_6"/>
    <property type="match status" value="1"/>
</dbReference>
<dbReference type="GO" id="GO:0005788">
    <property type="term" value="C:endoplasmic reticulum lumen"/>
    <property type="evidence" value="ECO:0007669"/>
    <property type="project" value="UniProtKB-SubCell"/>
</dbReference>
<feature type="compositionally biased region" description="Basic and acidic residues" evidence="19">
    <location>
        <begin position="1433"/>
        <end position="1469"/>
    </location>
</feature>
<dbReference type="GO" id="GO:0003712">
    <property type="term" value="F:transcription coregulator activity"/>
    <property type="evidence" value="ECO:0007669"/>
    <property type="project" value="TreeGrafter"/>
</dbReference>
<dbReference type="SUPFAM" id="SSF52833">
    <property type="entry name" value="Thioredoxin-like"/>
    <property type="match status" value="4"/>
</dbReference>
<keyword evidence="8" id="KW-0256">Endoplasmic reticulum</keyword>
<keyword evidence="9" id="KW-0805">Transcription regulation</keyword>
<keyword evidence="10" id="KW-0804">Transcription</keyword>
<comment type="subunit">
    <text evidence="14">Found in a complex with YY1, SIN3A and HDAC1.</text>
</comment>
<evidence type="ECO:0000256" key="7">
    <source>
        <dbReference type="ARBA" id="ARBA00022737"/>
    </source>
</evidence>
<dbReference type="InterPro" id="IPR049257">
    <property type="entry name" value="Gon4l/CASP8AP2_myb-like"/>
</dbReference>
<feature type="compositionally biased region" description="Acidic residues" evidence="19">
    <location>
        <begin position="78"/>
        <end position="87"/>
    </location>
</feature>
<dbReference type="CDD" id="cd02961">
    <property type="entry name" value="PDI_a_family"/>
    <property type="match status" value="1"/>
</dbReference>
<evidence type="ECO:0000256" key="14">
    <source>
        <dbReference type="ARBA" id="ARBA00064584"/>
    </source>
</evidence>
<dbReference type="FunFam" id="1.10.10.60:FF:000191">
    <property type="entry name" value="GON-4-like protein isoform X1"/>
    <property type="match status" value="1"/>
</dbReference>
<dbReference type="EC" id="5.3.4.1" evidence="4"/>
<dbReference type="NCBIfam" id="TIGR01130">
    <property type="entry name" value="ER_PDI_fam"/>
    <property type="match status" value="1"/>
</dbReference>
<feature type="region of interest" description="Disordered" evidence="19">
    <location>
        <begin position="427"/>
        <end position="450"/>
    </location>
</feature>
<evidence type="ECO:0000256" key="5">
    <source>
        <dbReference type="ARBA" id="ARBA00022491"/>
    </source>
</evidence>
<evidence type="ECO:0000256" key="2">
    <source>
        <dbReference type="ARBA" id="ARBA00004123"/>
    </source>
</evidence>
<dbReference type="InterPro" id="IPR005792">
    <property type="entry name" value="Prot_disulphide_isomerase"/>
</dbReference>
<sequence length="2575" mass="283679">FADGVNGEVQSSSSAMSSPFQSEEDTELGLVITLDEERGEEQERVRRRSGGKPKKAVVANDNDDCPMADSERAGGDSAPEDDSEEEEFTKLDRDLTIKSRQHNLTSVDVRKIIHEVITNEHVVAMMKAAIKDTQDMPMFEPKMTRSKLKEVVERGVGIPTWNISPIKKSKEIKPPQFLDIPLEDEEDSSDEEYHPDEDEEDETAEETILESDLDSTASSPRISRRGHSRTPVELSECEEDRNSVTQPSRTSRHLRVEAVPMGPPAPPSQTCGSSRPQRALDSFMEKLHAVDEELELSPLCMEPYQTLSSSENAEESLVACRTRSKRPLRDVPLDQLEAKLRAPDITPDMYDCISALEDREWSQWLQGLMTSQLDNEEEGDDDDDPEYNFLEDLDEPDLEDYRNDRAVRITKKEVNELMEELFETFQDELGMNEHDEEGHEEEEERDEEAASQNIAKFNVPQAIRFEEPLAHMLTACRRTVREQLDALQQRREPQSRMSPITLGPTMVILPSPCSLVLSTSQKRRLQQQIQQHIQLLTQVNMLCSPVEALHSQASTTKLFLVELKLFAERAEQLRVGVVSEFRSVFRVYNLQASLDLLEELEQMPPPPTPSAKRSHPVHPYPLLPAHLAWLFATRSVFLYPELLPHCSLDPALQPPRSKHFYTKGEDGLIVLGLKHFSETEFPYHLMSQHLLQPKKREQLRVRVKDMCSSRAADNVIKFYCQHRVVPALPVACCQVLPGEERPPVERQKNIMPNWLRKSLPHIHKAVFENQSEVRPPYDTRTSPTSPTFIFPERTQYSPSLPKGLTLLLHPSSRRQNSVQPPKPRPLRGFSCPVLTPLAKASPGPTGIVNVLPKVQAPLSSQRVILLTQVDATPAHGTVPLSNVGPINFQYVVPQLGSVNPAQPPVSLPPDVVQVPPAPAVPSDGLVTTCVMQAPQKKAGVSKKPVMPKKLLPIQPLPLNPAPQLSQLIPLIPGPIVNVNLANTGPAMDQVTAASFAKNISNAASSVVIIQPASPFLDATGVPPHGLVKASTAPPPQLSITQPISSLPHLGTLARPLLLGNNVGISSHDAPKEPAETEFKLKSSPVFFSHTPSPPLQATVKLKSILATTTVKQKEHSWQGEMRTELVCNLPVANYQTTPSLNTLSNGLSIVNVNSRSLLPGNSSTGSAQCAMNPQTPSSLLDSPADDSHCVLVQAALPGGTPQLLVPQNSLIPEQPLLQQVGATSGAPQHQTALTKPETFHRSNMSNTREVALSSRGVGLSSEGAVSRVTAQLNLHGLGGEVCIEEVESGAEMAGEEMAGALFASPLLMLSESSRSSSSSLSSSLTDSTEALDSVLEDSMENLAPAEQRGGWEESRRLAGKDEEKAGSGGTSAGVRAGQTSSRGEGRELPGLLTLASGAKSQEPTAGGEGQTEGNGEDREGGGGHQNGENGGGGEREGNGAYRREDGEGGGERDGPGRRQGNEGRDKNDEEKDGDGEREEEEEDFDELTQDEDEEEVMSSASEESVLSVPELQETMEKLTWLASERRLCGEGDSEEENSPNSPTSPTSPTSPISQNSQEDNSEDEEDGAMKGEELEPTEGEGGKLPEGEAPPEDDPPQTSGKGTGRGRGRGRPPPRSLRRSRRQDRGSKDASKLLLLYDDHILDNDPLRESKDIAFAQAYLNRVREAMLDAPGKMEEFLSLLYEFEQGGENRSAVELFSQLRPLLKDWPELLRDFAAFLLPEQALECGLFEEQQAFERSRRFLRQLEISFGENPSHYQKIVRALQAGSALTPTGVEELKAQMATLLKGHTHLQGEFSLFFDEMRPPLARPGQFEEALWPEDGGGGPEGGDGGMNLASAGGVSAGFEEVALPDLEEEEETQKIAQITGRSRRRKELNTHRNYKDCGWPEKDCLCPCHDCSNDAKHRRHRRKGCPHCHGNKGTDGTKAPKSGDSTFTMSEPLPERGEEREESERGGEDGGEEKETGVKDETGSRASSPHHEAERPTWESNEGDALNPEEKDDEEDDEEGERDHSSSPSGDKVGLVAEGTDFSPLPQSGGREAAQQIRQSPSSDTHVCAKNISLTPSGERVVLWTREADRVILTACQQQGANQDTFQDVSAQLGNKTASEVSKRFRDLMRLFHTSARQASSEDEAIEQQCGHCQRLAPEYETAATRLKGTVPLAKVDCTANSETCGRFGVNGYPTLKIFRNGEEASSYDGPRTADGIVSYMKKQAGPSSVPLHSEAEVDYFINSFEASIVGFFSGADSLQLVEFLKASDALRDSYRFAHATDLGTGLKHSVDEECVLLFRPPHLNSKFEESVLKFSEPVSTSSVLDFIRDNIFGLCPHLNSENKDSLRTRDLLTAYYDVDYIRNPKGTNYWRNRVMKVATQFQSSGLNFAVANREEFQDELEEDFGLGRSNGGELPIITIRTRAGHKYTMQEEFTSDGKSLERFLENYFAGRLKQYIKSEAAPESNDGPVKVVVADTFEEIVNDPEKDVLLEFYAPWCGHCKNLEPKYTELGEKLSGDPYMVIAKMDATANDVPPNYDVQGFPTIYFAPARQKDQPRRYEGGREVNDFLTFLKKEATNPLVLSTQREDL</sequence>
<proteinExistence type="predicted"/>
<dbReference type="InterPro" id="IPR036249">
    <property type="entry name" value="Thioredoxin-like_sf"/>
</dbReference>
<evidence type="ECO:0000256" key="13">
    <source>
        <dbReference type="ARBA" id="ARBA00058628"/>
    </source>
</evidence>
<feature type="domain" description="Thioredoxin" evidence="20">
    <location>
        <begin position="2083"/>
        <end position="2212"/>
    </location>
</feature>
<dbReference type="PANTHER" id="PTHR16088:SF3">
    <property type="entry name" value="GON-4-LIKE PROTEIN"/>
    <property type="match status" value="1"/>
</dbReference>
<accession>A0AAD8ZBK0</accession>
<keyword evidence="5" id="KW-0678">Repressor</keyword>
<evidence type="ECO:0000259" key="20">
    <source>
        <dbReference type="PROSITE" id="PS51352"/>
    </source>
</evidence>
<comment type="subcellular location">
    <subcellularLocation>
        <location evidence="3">Endoplasmic reticulum lumen</location>
    </subcellularLocation>
    <subcellularLocation>
        <location evidence="2 18">Nucleus</location>
    </subcellularLocation>
</comment>
<feature type="compositionally biased region" description="Acidic residues" evidence="19">
    <location>
        <begin position="1996"/>
        <end position="2006"/>
    </location>
</feature>
<feature type="compositionally biased region" description="Polar residues" evidence="19">
    <location>
        <begin position="2042"/>
        <end position="2051"/>
    </location>
</feature>
<dbReference type="PROSITE" id="PS00194">
    <property type="entry name" value="THIOREDOXIN_1"/>
    <property type="match status" value="1"/>
</dbReference>
<keyword evidence="12 18" id="KW-0539">Nucleus</keyword>
<feature type="region of interest" description="Disordered" evidence="19">
    <location>
        <begin position="1853"/>
        <end position="1873"/>
    </location>
</feature>
<dbReference type="Gene3D" id="3.40.30.10">
    <property type="entry name" value="Glutaredoxin"/>
    <property type="match status" value="4"/>
</dbReference>
<evidence type="ECO:0000256" key="11">
    <source>
        <dbReference type="ARBA" id="ARBA00023235"/>
    </source>
</evidence>
<feature type="region of interest" description="Disordered" evidence="19">
    <location>
        <begin position="1341"/>
        <end position="1629"/>
    </location>
</feature>
<feature type="compositionally biased region" description="Acidic residues" evidence="19">
    <location>
        <begin position="181"/>
        <end position="213"/>
    </location>
</feature>
<dbReference type="CDD" id="cd12202">
    <property type="entry name" value="CASP8AP2"/>
    <property type="match status" value="1"/>
</dbReference>
<comment type="catalytic activity">
    <reaction evidence="1">
        <text>Catalyzes the rearrangement of -S-S- bonds in proteins.</text>
        <dbReference type="EC" id="5.3.4.1"/>
    </reaction>
</comment>
<keyword evidence="11" id="KW-0413">Isomerase</keyword>
<feature type="region of interest" description="Disordered" evidence="19">
    <location>
        <begin position="1905"/>
        <end position="2051"/>
    </location>
</feature>
<feature type="compositionally biased region" description="Low complexity" evidence="19">
    <location>
        <begin position="1497"/>
        <end position="1512"/>
    </location>
</feature>
<dbReference type="Gene3D" id="1.20.1160.11">
    <property type="entry name" value="Paired amphipathic helix"/>
    <property type="match status" value="1"/>
</dbReference>
<dbReference type="InterPro" id="IPR036600">
    <property type="entry name" value="PAH_sf"/>
</dbReference>
<keyword evidence="17" id="KW-1015">Disulfide bond</keyword>
<reference evidence="21" key="1">
    <citation type="submission" date="2023-03" db="EMBL/GenBank/DDBJ databases">
        <title>Electrophorus voltai genome.</title>
        <authorList>
            <person name="Bian C."/>
        </authorList>
    </citation>
    <scope>NUCLEOTIDE SEQUENCE</scope>
    <source>
        <strain evidence="21">CB-2022</strain>
        <tissue evidence="21">Muscle</tissue>
    </source>
</reference>
<feature type="compositionally biased region" description="Basic residues" evidence="19">
    <location>
        <begin position="1905"/>
        <end position="1916"/>
    </location>
</feature>
<evidence type="ECO:0000256" key="18">
    <source>
        <dbReference type="PROSITE-ProRule" id="PRU00810"/>
    </source>
</evidence>
<evidence type="ECO:0000256" key="17">
    <source>
        <dbReference type="PIRSR" id="PIRSR605792-51"/>
    </source>
</evidence>
<dbReference type="PROSITE" id="PS51477">
    <property type="entry name" value="PAH"/>
    <property type="match status" value="1"/>
</dbReference>